<dbReference type="Gene3D" id="3.10.310.30">
    <property type="match status" value="1"/>
</dbReference>
<dbReference type="PANTHER" id="PTHR47618:SF1">
    <property type="entry name" value="BIFUNCTIONAL OLIGORIBONUCLEASE AND PAP PHOSPHATASE NRNA"/>
    <property type="match status" value="1"/>
</dbReference>
<dbReference type="OrthoDB" id="9803668at2"/>
<organism evidence="3 5">
    <name type="scientific">Lachnospira eligens</name>
    <dbReference type="NCBI Taxonomy" id="39485"/>
    <lineage>
        <taxon>Bacteria</taxon>
        <taxon>Bacillati</taxon>
        <taxon>Bacillota</taxon>
        <taxon>Clostridia</taxon>
        <taxon>Lachnospirales</taxon>
        <taxon>Lachnospiraceae</taxon>
        <taxon>Lachnospira</taxon>
    </lineage>
</organism>
<dbReference type="InterPro" id="IPR003156">
    <property type="entry name" value="DHHA1_dom"/>
</dbReference>
<dbReference type="InterPro" id="IPR038763">
    <property type="entry name" value="DHH_sf"/>
</dbReference>
<dbReference type="SUPFAM" id="SSF64182">
    <property type="entry name" value="DHH phosphoesterases"/>
    <property type="match status" value="1"/>
</dbReference>
<feature type="domain" description="DHHA1" evidence="2">
    <location>
        <begin position="227"/>
        <end position="309"/>
    </location>
</feature>
<evidence type="ECO:0000259" key="1">
    <source>
        <dbReference type="Pfam" id="PF01368"/>
    </source>
</evidence>
<dbReference type="RefSeq" id="WP_012739134.1">
    <property type="nucleotide sequence ID" value="NZ_CABIXW010000001.1"/>
</dbReference>
<dbReference type="PANTHER" id="PTHR47618">
    <property type="entry name" value="BIFUNCTIONAL OLIGORIBONUCLEASE AND PAP PHOSPHATASE NRNA"/>
    <property type="match status" value="1"/>
</dbReference>
<evidence type="ECO:0000313" key="5">
    <source>
        <dbReference type="Proteomes" id="UP000095621"/>
    </source>
</evidence>
<dbReference type="Gene3D" id="3.90.1640.10">
    <property type="entry name" value="inorganic pyrophosphatase (n-terminal core)"/>
    <property type="match status" value="1"/>
</dbReference>
<sequence length="318" mass="35687">MNIIEEIGHAKVIGITGHIRPDGDCVGSTLGLYNYIRKNLPECEVTVYLEKPSDEFNYLSGINDIKHEAEDKHFDLFVVLDCSSMDRIEPFMSCFENADKTICIDHHISNNSFADVNYVEPQSSSACEVLYTTFDEDKVDKNVAECIYTGIIHDTGVFKYSCTSRRTMDIAGKMMEMGIDYSDIIDNSFYKKSYIQNQILGRALLESVLFYDGRCIFSSVSIEEMNFYGVTGKELGGIIEQLRLTDGVEVAIFLYETDKDEYKVSLRSKKMIDVARIATAFGGGGHVRAAGFSAKGNVHSIVNKIGEMIEQQYNEDNA</sequence>
<dbReference type="AlphaFoldDB" id="A0A174YVE2"/>
<dbReference type="GeneID" id="41355631"/>
<protein>
    <submittedName>
        <fullName evidence="3">Bifunctional oligoribonuclease and PAP phosphatase nrnA</fullName>
        <ecNumber evidence="3">3.1.-.-</ecNumber>
    </submittedName>
</protein>
<dbReference type="EMBL" id="CZBU01000002">
    <property type="protein sequence ID" value="CUQ75908.1"/>
    <property type="molecule type" value="Genomic_DNA"/>
</dbReference>
<evidence type="ECO:0000313" key="6">
    <source>
        <dbReference type="Proteomes" id="UP000095780"/>
    </source>
</evidence>
<dbReference type="InterPro" id="IPR051319">
    <property type="entry name" value="Oligoribo/pAp-PDE_c-di-AMP_PDE"/>
</dbReference>
<name>A0A174YVE2_9FIRM</name>
<dbReference type="Proteomes" id="UP000095621">
    <property type="component" value="Unassembled WGS sequence"/>
</dbReference>
<dbReference type="GO" id="GO:0016787">
    <property type="term" value="F:hydrolase activity"/>
    <property type="evidence" value="ECO:0007669"/>
    <property type="project" value="UniProtKB-KW"/>
</dbReference>
<dbReference type="Pfam" id="PF01368">
    <property type="entry name" value="DHH"/>
    <property type="match status" value="1"/>
</dbReference>
<gene>
    <name evidence="3" type="primary">nrnA_1</name>
    <name evidence="4" type="synonym">nrnA</name>
    <name evidence="3" type="ORF">ERS852490_00772</name>
    <name evidence="4" type="ORF">ERS852492_00036</name>
</gene>
<dbReference type="EMBL" id="CZBV01000001">
    <property type="protein sequence ID" value="CUQ79563.1"/>
    <property type="molecule type" value="Genomic_DNA"/>
</dbReference>
<dbReference type="Pfam" id="PF02272">
    <property type="entry name" value="DHHA1"/>
    <property type="match status" value="1"/>
</dbReference>
<dbReference type="EC" id="3.1.-.-" evidence="3"/>
<dbReference type="InterPro" id="IPR001667">
    <property type="entry name" value="DDH_dom"/>
</dbReference>
<dbReference type="GO" id="GO:0003676">
    <property type="term" value="F:nucleic acid binding"/>
    <property type="evidence" value="ECO:0007669"/>
    <property type="project" value="InterPro"/>
</dbReference>
<reference evidence="5 6" key="1">
    <citation type="submission" date="2015-09" db="EMBL/GenBank/DDBJ databases">
        <authorList>
            <consortium name="Pathogen Informatics"/>
        </authorList>
    </citation>
    <scope>NUCLEOTIDE SEQUENCE [LARGE SCALE GENOMIC DNA]</scope>
    <source>
        <strain evidence="3 5">2789STDY5834875</strain>
        <strain evidence="4 6">2789STDY5834878</strain>
    </source>
</reference>
<feature type="domain" description="DDH" evidence="1">
    <location>
        <begin position="13"/>
        <end position="151"/>
    </location>
</feature>
<evidence type="ECO:0000313" key="4">
    <source>
        <dbReference type="EMBL" id="CUQ79563.1"/>
    </source>
</evidence>
<evidence type="ECO:0000259" key="2">
    <source>
        <dbReference type="Pfam" id="PF02272"/>
    </source>
</evidence>
<evidence type="ECO:0000313" key="3">
    <source>
        <dbReference type="EMBL" id="CUQ75908.1"/>
    </source>
</evidence>
<keyword evidence="3" id="KW-0378">Hydrolase</keyword>
<dbReference type="Proteomes" id="UP000095780">
    <property type="component" value="Unassembled WGS sequence"/>
</dbReference>
<dbReference type="OMA" id="NIDHHVS"/>
<proteinExistence type="predicted"/>
<accession>A0A174YVE2</accession>